<evidence type="ECO:0000259" key="1">
    <source>
        <dbReference type="PROSITE" id="PS50883"/>
    </source>
</evidence>
<dbReference type="NCBIfam" id="TIGR00254">
    <property type="entry name" value="GGDEF"/>
    <property type="match status" value="1"/>
</dbReference>
<dbReference type="PANTHER" id="PTHR44757:SF2">
    <property type="entry name" value="BIOFILM ARCHITECTURE MAINTENANCE PROTEIN MBAA"/>
    <property type="match status" value="1"/>
</dbReference>
<dbReference type="PROSITE" id="PS50883">
    <property type="entry name" value="EAL"/>
    <property type="match status" value="1"/>
</dbReference>
<dbReference type="PROSITE" id="PS50887">
    <property type="entry name" value="GGDEF"/>
    <property type="match status" value="1"/>
</dbReference>
<dbReference type="PANTHER" id="PTHR44757">
    <property type="entry name" value="DIGUANYLATE CYCLASE DGCP"/>
    <property type="match status" value="1"/>
</dbReference>
<dbReference type="Gene3D" id="3.30.450.40">
    <property type="match status" value="1"/>
</dbReference>
<dbReference type="InterPro" id="IPR052155">
    <property type="entry name" value="Biofilm_reg_signaling"/>
</dbReference>
<evidence type="ECO:0000259" key="2">
    <source>
        <dbReference type="PROSITE" id="PS50887"/>
    </source>
</evidence>
<dbReference type="CDD" id="cd01949">
    <property type="entry name" value="GGDEF"/>
    <property type="match status" value="1"/>
</dbReference>
<accession>A0ABX1JRW6</accession>
<gene>
    <name evidence="3" type="ORF">HER39_11085</name>
</gene>
<feature type="non-terminal residue" evidence="3">
    <location>
        <position position="1"/>
    </location>
</feature>
<sequence length="549" mass="57698">AGMSGWHGELAEKLAAYATTAGESPELSEMLANGAPRLVDRNGPDWARDMLAGFGLSALAAVLIMAENQLGGVVLAHWAEQPAPECLDGALTERLTGLAGLAAVALDNSRLLEEARRQALHDPLTGLPNRALLEDRLGHALAQANRTGSSAGVLSCDVNRFKRINDSLGHGAGDDVLRHIAARLGAAVRSNDTVARYSGDEFVILLPDIATALEAEQIADRVCANLAEHLEIKGRTIFVDAAIGTATGGPLPDGESGALAGAGRQLNADADLDMYRSKAQARGETLSRILPRGRLRLETDLRGAAGRGELRVYFQPQVDVATSRTVAAEALVRWQHPELGMLSPVDFIPLAEENNLIREVGAHVLAEACRAAASWQAAGHPLEVSVNVSAVQLGSAGFTALVKEALDQAGLPAAALTLEVTESQDMHATSVNDGSLHELRSLGVGISVDDFGTGYSSLARLHQLPVTEVKIDKSFTERLAEDGSSAFIAGIVGLGHGLGLRVVAEGVETDGQLDALRAMGCERAQGYLLGKPVEAPFFEAELRTGADDY</sequence>
<dbReference type="SUPFAM" id="SSF141868">
    <property type="entry name" value="EAL domain-like"/>
    <property type="match status" value="1"/>
</dbReference>
<dbReference type="CDD" id="cd01948">
    <property type="entry name" value="EAL"/>
    <property type="match status" value="1"/>
</dbReference>
<name>A0ABX1JRW6_9MICC</name>
<dbReference type="InterPro" id="IPR035919">
    <property type="entry name" value="EAL_sf"/>
</dbReference>
<feature type="domain" description="EAL" evidence="1">
    <location>
        <begin position="294"/>
        <end position="546"/>
    </location>
</feature>
<dbReference type="Gene3D" id="3.30.70.270">
    <property type="match status" value="1"/>
</dbReference>
<protein>
    <submittedName>
        <fullName evidence="3">Bifunctional diguanylate cyclase/phosphodiesterase</fullName>
    </submittedName>
</protein>
<evidence type="ECO:0000313" key="3">
    <source>
        <dbReference type="EMBL" id="NKX51094.1"/>
    </source>
</evidence>
<dbReference type="EMBL" id="JAAZSR010000171">
    <property type="protein sequence ID" value="NKX51094.1"/>
    <property type="molecule type" value="Genomic_DNA"/>
</dbReference>
<dbReference type="InterPro" id="IPR029016">
    <property type="entry name" value="GAF-like_dom_sf"/>
</dbReference>
<comment type="caution">
    <text evidence="3">The sequence shown here is derived from an EMBL/GenBank/DDBJ whole genome shotgun (WGS) entry which is preliminary data.</text>
</comment>
<organism evidence="3 4">
    <name type="scientific">Arthrobacter deserti</name>
    <dbReference type="NCBI Taxonomy" id="1742687"/>
    <lineage>
        <taxon>Bacteria</taxon>
        <taxon>Bacillati</taxon>
        <taxon>Actinomycetota</taxon>
        <taxon>Actinomycetes</taxon>
        <taxon>Micrococcales</taxon>
        <taxon>Micrococcaceae</taxon>
        <taxon>Arthrobacter</taxon>
    </lineage>
</organism>
<dbReference type="Pfam" id="PF00563">
    <property type="entry name" value="EAL"/>
    <property type="match status" value="1"/>
</dbReference>
<dbReference type="InterPro" id="IPR001633">
    <property type="entry name" value="EAL_dom"/>
</dbReference>
<dbReference type="SMART" id="SM00267">
    <property type="entry name" value="GGDEF"/>
    <property type="match status" value="1"/>
</dbReference>
<dbReference type="Pfam" id="PF00990">
    <property type="entry name" value="GGDEF"/>
    <property type="match status" value="1"/>
</dbReference>
<dbReference type="InterPro" id="IPR000160">
    <property type="entry name" value="GGDEF_dom"/>
</dbReference>
<reference evidence="3 4" key="1">
    <citation type="submission" date="2020-04" db="EMBL/GenBank/DDBJ databases">
        <authorList>
            <person name="Liu S."/>
        </authorList>
    </citation>
    <scope>NUCLEOTIDE SEQUENCE [LARGE SCALE GENOMIC DNA]</scope>
    <source>
        <strain evidence="3 4">CGMCC 1.15091</strain>
    </source>
</reference>
<dbReference type="Proteomes" id="UP000523795">
    <property type="component" value="Unassembled WGS sequence"/>
</dbReference>
<dbReference type="Gene3D" id="3.20.20.450">
    <property type="entry name" value="EAL domain"/>
    <property type="match status" value="1"/>
</dbReference>
<keyword evidence="4" id="KW-1185">Reference proteome</keyword>
<feature type="domain" description="GGDEF" evidence="2">
    <location>
        <begin position="149"/>
        <end position="292"/>
    </location>
</feature>
<dbReference type="SMART" id="SM00052">
    <property type="entry name" value="EAL"/>
    <property type="match status" value="1"/>
</dbReference>
<dbReference type="SUPFAM" id="SSF55781">
    <property type="entry name" value="GAF domain-like"/>
    <property type="match status" value="1"/>
</dbReference>
<evidence type="ECO:0000313" key="4">
    <source>
        <dbReference type="Proteomes" id="UP000523795"/>
    </source>
</evidence>
<dbReference type="InterPro" id="IPR043128">
    <property type="entry name" value="Rev_trsase/Diguanyl_cyclase"/>
</dbReference>
<dbReference type="InterPro" id="IPR029787">
    <property type="entry name" value="Nucleotide_cyclase"/>
</dbReference>
<dbReference type="SUPFAM" id="SSF55073">
    <property type="entry name" value="Nucleotide cyclase"/>
    <property type="match status" value="1"/>
</dbReference>
<proteinExistence type="predicted"/>